<proteinExistence type="predicted"/>
<comment type="caution">
    <text evidence="3">The sequence shown here is derived from an EMBL/GenBank/DDBJ whole genome shotgun (WGS) entry which is preliminary data.</text>
</comment>
<feature type="region of interest" description="Disordered" evidence="1">
    <location>
        <begin position="83"/>
        <end position="106"/>
    </location>
</feature>
<gene>
    <name evidence="3" type="ORF">LU674_002010</name>
</gene>
<dbReference type="EMBL" id="JAJSRF020000001">
    <property type="protein sequence ID" value="MDM3951127.1"/>
    <property type="molecule type" value="Genomic_DNA"/>
</dbReference>
<organism evidence="3 4">
    <name type="scientific">Pseudomonas alloputida</name>
    <dbReference type="NCBI Taxonomy" id="1940621"/>
    <lineage>
        <taxon>Bacteria</taxon>
        <taxon>Pseudomonadati</taxon>
        <taxon>Pseudomonadota</taxon>
        <taxon>Gammaproteobacteria</taxon>
        <taxon>Pseudomonadales</taxon>
        <taxon>Pseudomonadaceae</taxon>
        <taxon>Pseudomonas</taxon>
    </lineage>
</organism>
<protein>
    <submittedName>
        <fullName evidence="3">Arc family DNA-binding protein</fullName>
    </submittedName>
</protein>
<evidence type="ECO:0000256" key="1">
    <source>
        <dbReference type="SAM" id="MobiDB-lite"/>
    </source>
</evidence>
<dbReference type="Proteomes" id="UP001165439">
    <property type="component" value="Unassembled WGS sequence"/>
</dbReference>
<dbReference type="SUPFAM" id="SSF47598">
    <property type="entry name" value="Ribbon-helix-helix"/>
    <property type="match status" value="1"/>
</dbReference>
<reference evidence="3" key="1">
    <citation type="submission" date="2023-06" db="EMBL/GenBank/DDBJ databases">
        <title>MBL-encoding genomic islands in Pseudomonas spp. in Poland.</title>
        <authorList>
            <person name="Urbanowicz P."/>
            <person name="Izdebski R."/>
            <person name="Biedrzycka M."/>
            <person name="Gniadkowski M."/>
        </authorList>
    </citation>
    <scope>NUCLEOTIDE SEQUENCE</scope>
    <source>
        <strain evidence="3">NMI5768_13</strain>
    </source>
</reference>
<dbReference type="Gene3D" id="1.10.1220.10">
    <property type="entry name" value="Met repressor-like"/>
    <property type="match status" value="1"/>
</dbReference>
<dbReference type="GO" id="GO:0006355">
    <property type="term" value="P:regulation of DNA-templated transcription"/>
    <property type="evidence" value="ECO:0007669"/>
    <property type="project" value="InterPro"/>
</dbReference>
<sequence>MPKSQPRNTSRTADKFVIRLPDGMRAKIADIAKDHHRSMNSEIIARLELSIEQDEHGDLTVRTLAQVTRRCEELERELAELKATLGNETHKPGLQQPPRLAIASAQ</sequence>
<dbReference type="GO" id="GO:0003677">
    <property type="term" value="F:DNA binding"/>
    <property type="evidence" value="ECO:0007669"/>
    <property type="project" value="UniProtKB-KW"/>
</dbReference>
<feature type="domain" description="Arc-like DNA binding" evidence="2">
    <location>
        <begin position="10"/>
        <end position="54"/>
    </location>
</feature>
<name>A0AAW7HLR6_9PSED</name>
<evidence type="ECO:0000313" key="4">
    <source>
        <dbReference type="Proteomes" id="UP001165439"/>
    </source>
</evidence>
<dbReference type="Pfam" id="PF03869">
    <property type="entry name" value="Arc"/>
    <property type="match status" value="1"/>
</dbReference>
<dbReference type="AlphaFoldDB" id="A0AAW7HLR6"/>
<dbReference type="InterPro" id="IPR010985">
    <property type="entry name" value="Ribbon_hlx_hlx"/>
</dbReference>
<dbReference type="RefSeq" id="WP_082420986.1">
    <property type="nucleotide sequence ID" value="NZ_JAJSRF020000001.1"/>
</dbReference>
<dbReference type="InterPro" id="IPR005569">
    <property type="entry name" value="Arc_DNA-bd_dom"/>
</dbReference>
<evidence type="ECO:0000259" key="2">
    <source>
        <dbReference type="Pfam" id="PF03869"/>
    </source>
</evidence>
<accession>A0AAW7HLR6</accession>
<dbReference type="InterPro" id="IPR013321">
    <property type="entry name" value="Arc_rbn_hlx_hlx"/>
</dbReference>
<evidence type="ECO:0000313" key="3">
    <source>
        <dbReference type="EMBL" id="MDM3951127.1"/>
    </source>
</evidence>
<keyword evidence="3" id="KW-0238">DNA-binding</keyword>